<name>A0AC34QIB8_9BILA</name>
<evidence type="ECO:0000313" key="2">
    <source>
        <dbReference type="WBParaSite" id="JU765_v2.g16576.t2"/>
    </source>
</evidence>
<accession>A0AC34QIB8</accession>
<sequence>MTTVINCFVFGIEEPIKHCEFKVCAGKSIYWDEIDVEITVECAGKINPNAKLELWDLDDVSSDDLISTFKWTHIYEGNRKAYVDAFATLNQLVHAESLQEKEAELYFKLHNPCSGQQSKEFFIKNVVSNYTYIPA</sequence>
<organism evidence="1 2">
    <name type="scientific">Panagrolaimus sp. JU765</name>
    <dbReference type="NCBI Taxonomy" id="591449"/>
    <lineage>
        <taxon>Eukaryota</taxon>
        <taxon>Metazoa</taxon>
        <taxon>Ecdysozoa</taxon>
        <taxon>Nematoda</taxon>
        <taxon>Chromadorea</taxon>
        <taxon>Rhabditida</taxon>
        <taxon>Tylenchina</taxon>
        <taxon>Panagrolaimomorpha</taxon>
        <taxon>Panagrolaimoidea</taxon>
        <taxon>Panagrolaimidae</taxon>
        <taxon>Panagrolaimus</taxon>
    </lineage>
</organism>
<protein>
    <submittedName>
        <fullName evidence="2">Phenolic acid decarboxylase</fullName>
    </submittedName>
</protein>
<reference evidence="2" key="1">
    <citation type="submission" date="2022-11" db="UniProtKB">
        <authorList>
            <consortium name="WormBaseParasite"/>
        </authorList>
    </citation>
    <scope>IDENTIFICATION</scope>
</reference>
<dbReference type="Proteomes" id="UP000887576">
    <property type="component" value="Unplaced"/>
</dbReference>
<dbReference type="WBParaSite" id="JU765_v2.g16576.t2">
    <property type="protein sequence ID" value="JU765_v2.g16576.t2"/>
    <property type="gene ID" value="JU765_v2.g16576"/>
</dbReference>
<evidence type="ECO:0000313" key="1">
    <source>
        <dbReference type="Proteomes" id="UP000887576"/>
    </source>
</evidence>
<proteinExistence type="predicted"/>